<dbReference type="EMBL" id="VFIY01000018">
    <property type="protein sequence ID" value="TPD57527.1"/>
    <property type="molecule type" value="Genomic_DNA"/>
</dbReference>
<accession>A0A501PBV0</accession>
<dbReference type="NCBIfam" id="NF003708">
    <property type="entry name" value="PRK05325.1-3"/>
    <property type="match status" value="1"/>
</dbReference>
<dbReference type="Proteomes" id="UP000319148">
    <property type="component" value="Unassembled WGS sequence"/>
</dbReference>
<reference evidence="4" key="1">
    <citation type="submission" date="2019-06" db="EMBL/GenBank/DDBJ databases">
        <title>The complete genome of Emcibacter congregatus ZYLT.</title>
        <authorList>
            <person name="Zhao Z."/>
        </authorList>
    </citation>
    <scope>NUCLEOTIDE SEQUENCE [LARGE SCALE GENOMIC DNA]</scope>
    <source>
        <strain evidence="4">MCCC 1A06723</strain>
    </source>
</reference>
<sequence length="450" mass="52100">MMHIIDRRLNPKGKSLTNRQRFIQRARKQIKKAVDDAVKNRKISDIDSSEQIRIPSEGLDQPRLVGDKSKGIHDRVLPGNKEFMPGDRIKRPEQGGGQGEGGSEASEDGEGEDAFSFSLTRDEFLNILFEDMELPDFVKTSIKEEMVTEFHRAGHKREGSPANLNLKLTMRNSLARRLTLKRPSQEEIDELEEKITALHAKKRKSEKDKKELEYLSGQLEVKKRRRKLVPYIDPIDVRYTSFTEEQKPNTHAVMFCLMDVSGSMSEMHKELAKRFFMLLHLFLKKQYSKVDIVFIRHTHHASEVDEETFFYSRETGGTIVSTALEVMENIIKERYPPDDWNIYAAQASDGDNLNSDNAHCQYMLQERLLPLCQYFAYVEIWDREESEMFMGANGTTRLWQAYDEVQKKNRNFAIRRVTKAADIFPVLHDLFAKDKESTGRSRASQTQEAV</sequence>
<dbReference type="PANTHER" id="PTHR30510:SF2">
    <property type="entry name" value="UPF0229 PROTEIN YEAH"/>
    <property type="match status" value="1"/>
</dbReference>
<dbReference type="Pfam" id="PF04285">
    <property type="entry name" value="DUF444"/>
    <property type="match status" value="1"/>
</dbReference>
<organism evidence="3 4">
    <name type="scientific">Emcibacter nanhaiensis</name>
    <dbReference type="NCBI Taxonomy" id="1505037"/>
    <lineage>
        <taxon>Bacteria</taxon>
        <taxon>Pseudomonadati</taxon>
        <taxon>Pseudomonadota</taxon>
        <taxon>Alphaproteobacteria</taxon>
        <taxon>Emcibacterales</taxon>
        <taxon>Emcibacteraceae</taxon>
        <taxon>Emcibacter</taxon>
    </lineage>
</organism>
<evidence type="ECO:0000313" key="3">
    <source>
        <dbReference type="EMBL" id="TPD57527.1"/>
    </source>
</evidence>
<protein>
    <recommendedName>
        <fullName evidence="1">UPF0229 protein FIV46_15545</fullName>
    </recommendedName>
</protein>
<name>A0A501PBV0_9PROT</name>
<dbReference type="NCBIfam" id="NF003707">
    <property type="entry name" value="PRK05325.1-2"/>
    <property type="match status" value="1"/>
</dbReference>
<dbReference type="RefSeq" id="WP_139941842.1">
    <property type="nucleotide sequence ID" value="NZ_JBHSYP010000005.1"/>
</dbReference>
<feature type="compositionally biased region" description="Basic and acidic residues" evidence="2">
    <location>
        <begin position="84"/>
        <end position="93"/>
    </location>
</feature>
<evidence type="ECO:0000256" key="2">
    <source>
        <dbReference type="SAM" id="MobiDB-lite"/>
    </source>
</evidence>
<feature type="region of interest" description="Disordered" evidence="2">
    <location>
        <begin position="60"/>
        <end position="112"/>
    </location>
</feature>
<keyword evidence="4" id="KW-1185">Reference proteome</keyword>
<proteinExistence type="inferred from homology"/>
<dbReference type="AlphaFoldDB" id="A0A501PBV0"/>
<feature type="compositionally biased region" description="Basic and acidic residues" evidence="2">
    <location>
        <begin position="65"/>
        <end position="76"/>
    </location>
</feature>
<comment type="caution">
    <text evidence="3">The sequence shown here is derived from an EMBL/GenBank/DDBJ whole genome shotgun (WGS) entry which is preliminary data.</text>
</comment>
<gene>
    <name evidence="3" type="ORF">FIV46_15545</name>
</gene>
<dbReference type="OrthoDB" id="9788289at2"/>
<evidence type="ECO:0000256" key="1">
    <source>
        <dbReference type="HAMAP-Rule" id="MF_01232"/>
    </source>
</evidence>
<dbReference type="InterPro" id="IPR006698">
    <property type="entry name" value="UPF0229"/>
</dbReference>
<dbReference type="PANTHER" id="PTHR30510">
    <property type="entry name" value="UPF0229 PROTEIN YEAH"/>
    <property type="match status" value="1"/>
</dbReference>
<dbReference type="HAMAP" id="MF_01232">
    <property type="entry name" value="UPF0229"/>
    <property type="match status" value="1"/>
</dbReference>
<evidence type="ECO:0000313" key="4">
    <source>
        <dbReference type="Proteomes" id="UP000319148"/>
    </source>
</evidence>
<comment type="similarity">
    <text evidence="1">Belongs to the UPF0229 family.</text>
</comment>